<gene>
    <name evidence="2" type="ORF">JI75_07460</name>
</gene>
<dbReference type="AlphaFoldDB" id="A0A0A8B6S3"/>
<proteinExistence type="predicted"/>
<accession>A0A0A8B6S3</accession>
<keyword evidence="3" id="KW-1185">Reference proteome</keyword>
<dbReference type="STRING" id="1531429.JI75_07460"/>
<dbReference type="SUPFAM" id="SSF89155">
    <property type="entry name" value="TorD-like"/>
    <property type="match status" value="1"/>
</dbReference>
<organism evidence="2 3">
    <name type="scientific">Berryella intestinalis</name>
    <dbReference type="NCBI Taxonomy" id="1531429"/>
    <lineage>
        <taxon>Bacteria</taxon>
        <taxon>Bacillati</taxon>
        <taxon>Actinomycetota</taxon>
        <taxon>Coriobacteriia</taxon>
        <taxon>Eggerthellales</taxon>
        <taxon>Eggerthellaceae</taxon>
        <taxon>Berryella</taxon>
    </lineage>
</organism>
<evidence type="ECO:0008006" key="4">
    <source>
        <dbReference type="Google" id="ProtNLM"/>
    </source>
</evidence>
<dbReference type="Pfam" id="PF02613">
    <property type="entry name" value="Nitrate_red_del"/>
    <property type="match status" value="1"/>
</dbReference>
<dbReference type="EMBL" id="CP009302">
    <property type="protein sequence ID" value="AJC12523.1"/>
    <property type="molecule type" value="Genomic_DNA"/>
</dbReference>
<reference evidence="2 3" key="2">
    <citation type="journal article" date="2015" name="Genome Announc.">
        <title>Complete Genome Sequence of Coriobacteriaceae Strain 68-1-3, a Novel Mucus-Degrading Isolate from the Swine Intestinal Tract.</title>
        <authorList>
            <person name="Looft T."/>
            <person name="Bayles D.O."/>
            <person name="Alt D.P."/>
            <person name="Stanton T.B."/>
        </authorList>
    </citation>
    <scope>NUCLEOTIDE SEQUENCE [LARGE SCALE GENOMIC DNA]</scope>
    <source>
        <strain evidence="2 3">68-1-3</strain>
    </source>
</reference>
<protein>
    <recommendedName>
        <fullName evidence="4">Molecular chaperone TorD</fullName>
    </recommendedName>
</protein>
<reference evidence="3" key="1">
    <citation type="submission" date="2014-08" db="EMBL/GenBank/DDBJ databases">
        <title>Coriobacteriaceae sp. complete genome.</title>
        <authorList>
            <person name="Looft T."/>
            <person name="Bayles D.O."/>
            <person name="Stanton T.B."/>
        </authorList>
    </citation>
    <scope>NUCLEOTIDE SEQUENCE [LARGE SCALE GENOMIC DNA]</scope>
    <source>
        <strain evidence="3">68-1-3</strain>
    </source>
</reference>
<dbReference type="RefSeq" id="WP_039689910.1">
    <property type="nucleotide sequence ID" value="NZ_CP009302.1"/>
</dbReference>
<dbReference type="OrthoDB" id="3173219at2"/>
<sequence>MGIVIEEQAAGLGEVFAFLGNSLMKPPTQEGSWAIEEGFWEEFPDFGDAEVRQAASALAAFVRELADSCDIDPVTDASVEYARLFIGPPKPAAAPWETMYRAEGTNVGFGAATYEMREVLSAAGLQLENQNNQYEDHMGIELLYLSVLLERMAEGERVDPAQIADFIDAHPGGWIDGFRRAVSASAPGGYYEHLLGVAAALLAAVRRAAA</sequence>
<evidence type="ECO:0000313" key="2">
    <source>
        <dbReference type="EMBL" id="AJC12523.1"/>
    </source>
</evidence>
<name>A0A0A8B6S3_9ACTN</name>
<dbReference type="PANTHER" id="PTHR34227">
    <property type="entry name" value="CHAPERONE PROTEIN YCDY"/>
    <property type="match status" value="1"/>
</dbReference>
<dbReference type="InterPro" id="IPR036411">
    <property type="entry name" value="TorD-like_sf"/>
</dbReference>
<evidence type="ECO:0000256" key="1">
    <source>
        <dbReference type="ARBA" id="ARBA00023186"/>
    </source>
</evidence>
<dbReference type="PANTHER" id="PTHR34227:SF1">
    <property type="entry name" value="DIMETHYL SULFOXIDE REDUCTASE CHAPERONE-RELATED"/>
    <property type="match status" value="1"/>
</dbReference>
<dbReference type="HOGENOM" id="CLU_077650_0_0_11"/>
<dbReference type="KEGG" id="cbac:JI75_07460"/>
<dbReference type="InterPro" id="IPR050289">
    <property type="entry name" value="TorD/DmsD_chaperones"/>
</dbReference>
<keyword evidence="1" id="KW-0143">Chaperone</keyword>
<dbReference type="Proteomes" id="UP000031121">
    <property type="component" value="Chromosome"/>
</dbReference>
<evidence type="ECO:0000313" key="3">
    <source>
        <dbReference type="Proteomes" id="UP000031121"/>
    </source>
</evidence>
<dbReference type="InterPro" id="IPR020945">
    <property type="entry name" value="DMSO/NO3_reduct_chaperone"/>
</dbReference>
<dbReference type="Gene3D" id="1.10.3480.10">
    <property type="entry name" value="TorD-like"/>
    <property type="match status" value="1"/>
</dbReference>